<dbReference type="AlphaFoldDB" id="A0AAD8AR58"/>
<sequence>SKSLAKQASSQKHLTAAQSLARQALSQTVGRRSKADGKTTAFDVASLFIQCLDFGPWSWP</sequence>
<dbReference type="EMBL" id="JASAOG010000302">
    <property type="protein sequence ID" value="KAK0040828.1"/>
    <property type="molecule type" value="Genomic_DNA"/>
</dbReference>
<organism evidence="1 2">
    <name type="scientific">Biomphalaria pfeifferi</name>
    <name type="common">Bloodfluke planorb</name>
    <name type="synonym">Freshwater snail</name>
    <dbReference type="NCBI Taxonomy" id="112525"/>
    <lineage>
        <taxon>Eukaryota</taxon>
        <taxon>Metazoa</taxon>
        <taxon>Spiralia</taxon>
        <taxon>Lophotrochozoa</taxon>
        <taxon>Mollusca</taxon>
        <taxon>Gastropoda</taxon>
        <taxon>Heterobranchia</taxon>
        <taxon>Euthyneura</taxon>
        <taxon>Panpulmonata</taxon>
        <taxon>Hygrophila</taxon>
        <taxon>Lymnaeoidea</taxon>
        <taxon>Planorbidae</taxon>
        <taxon>Biomphalaria</taxon>
    </lineage>
</organism>
<comment type="caution">
    <text evidence="1">The sequence shown here is derived from an EMBL/GenBank/DDBJ whole genome shotgun (WGS) entry which is preliminary data.</text>
</comment>
<protein>
    <submittedName>
        <fullName evidence="1">Uncharacterized protein</fullName>
    </submittedName>
</protein>
<feature type="non-terminal residue" evidence="1">
    <location>
        <position position="1"/>
    </location>
</feature>
<accession>A0AAD8AR58</accession>
<evidence type="ECO:0000313" key="2">
    <source>
        <dbReference type="Proteomes" id="UP001233172"/>
    </source>
</evidence>
<gene>
    <name evidence="1" type="ORF">Bpfe_029755</name>
</gene>
<reference evidence="1" key="2">
    <citation type="submission" date="2023-04" db="EMBL/GenBank/DDBJ databases">
        <authorList>
            <person name="Bu L."/>
            <person name="Lu L."/>
            <person name="Laidemitt M.R."/>
            <person name="Zhang S.M."/>
            <person name="Mutuku M."/>
            <person name="Mkoji G."/>
            <person name="Steinauer M."/>
            <person name="Loker E.S."/>
        </authorList>
    </citation>
    <scope>NUCLEOTIDE SEQUENCE</scope>
    <source>
        <strain evidence="1">KasaAsao</strain>
        <tissue evidence="1">Whole Snail</tissue>
    </source>
</reference>
<reference evidence="1" key="1">
    <citation type="journal article" date="2023" name="PLoS Negl. Trop. Dis.">
        <title>A genome sequence for Biomphalaria pfeifferi, the major vector snail for the human-infecting parasite Schistosoma mansoni.</title>
        <authorList>
            <person name="Bu L."/>
            <person name="Lu L."/>
            <person name="Laidemitt M.R."/>
            <person name="Zhang S.M."/>
            <person name="Mutuku M."/>
            <person name="Mkoji G."/>
            <person name="Steinauer M."/>
            <person name="Loker E.S."/>
        </authorList>
    </citation>
    <scope>NUCLEOTIDE SEQUENCE</scope>
    <source>
        <strain evidence="1">KasaAsao</strain>
    </source>
</reference>
<dbReference type="Proteomes" id="UP001233172">
    <property type="component" value="Unassembled WGS sequence"/>
</dbReference>
<proteinExistence type="predicted"/>
<name>A0AAD8AR58_BIOPF</name>
<keyword evidence="2" id="KW-1185">Reference proteome</keyword>
<evidence type="ECO:0000313" key="1">
    <source>
        <dbReference type="EMBL" id="KAK0040828.1"/>
    </source>
</evidence>